<sequence length="76" mass="8070">MLLLDEPSAALDEVAEREFIALLGRLDPKIGVVIATHRLAALAAVDRVLVLNAGSVVMNGPRDTVLTRLRAPRSAA</sequence>
<dbReference type="SUPFAM" id="SSF52540">
    <property type="entry name" value="P-loop containing nucleoside triphosphate hydrolases"/>
    <property type="match status" value="1"/>
</dbReference>
<protein>
    <submittedName>
        <fullName evidence="1">Uncharacterized protein</fullName>
    </submittedName>
</protein>
<dbReference type="EMBL" id="VSSQ01000182">
    <property type="protein sequence ID" value="MPL83885.1"/>
    <property type="molecule type" value="Genomic_DNA"/>
</dbReference>
<reference evidence="1" key="1">
    <citation type="submission" date="2019-08" db="EMBL/GenBank/DDBJ databases">
        <authorList>
            <person name="Kucharzyk K."/>
            <person name="Murdoch R.W."/>
            <person name="Higgins S."/>
            <person name="Loffler F."/>
        </authorList>
    </citation>
    <scope>NUCLEOTIDE SEQUENCE</scope>
</reference>
<proteinExistence type="predicted"/>
<gene>
    <name evidence="1" type="ORF">SDC9_29844</name>
</gene>
<organism evidence="1">
    <name type="scientific">bioreactor metagenome</name>
    <dbReference type="NCBI Taxonomy" id="1076179"/>
    <lineage>
        <taxon>unclassified sequences</taxon>
        <taxon>metagenomes</taxon>
        <taxon>ecological metagenomes</taxon>
    </lineage>
</organism>
<accession>A0A644UYP9</accession>
<name>A0A644UYP9_9ZZZZ</name>
<dbReference type="InterPro" id="IPR039421">
    <property type="entry name" value="Type_1_exporter"/>
</dbReference>
<dbReference type="GO" id="GO:0015421">
    <property type="term" value="F:ABC-type oligopeptide transporter activity"/>
    <property type="evidence" value="ECO:0007669"/>
    <property type="project" value="TreeGrafter"/>
</dbReference>
<dbReference type="PANTHER" id="PTHR43394:SF1">
    <property type="entry name" value="ATP-BINDING CASSETTE SUB-FAMILY B MEMBER 10, MITOCHONDRIAL"/>
    <property type="match status" value="1"/>
</dbReference>
<dbReference type="Gene3D" id="3.40.50.300">
    <property type="entry name" value="P-loop containing nucleotide triphosphate hydrolases"/>
    <property type="match status" value="1"/>
</dbReference>
<comment type="caution">
    <text evidence="1">The sequence shown here is derived from an EMBL/GenBank/DDBJ whole genome shotgun (WGS) entry which is preliminary data.</text>
</comment>
<evidence type="ECO:0000313" key="1">
    <source>
        <dbReference type="EMBL" id="MPL83885.1"/>
    </source>
</evidence>
<dbReference type="InterPro" id="IPR027417">
    <property type="entry name" value="P-loop_NTPase"/>
</dbReference>
<dbReference type="PANTHER" id="PTHR43394">
    <property type="entry name" value="ATP-DEPENDENT PERMEASE MDL1, MITOCHONDRIAL"/>
    <property type="match status" value="1"/>
</dbReference>
<dbReference type="AlphaFoldDB" id="A0A644UYP9"/>